<dbReference type="GO" id="GO:0004499">
    <property type="term" value="F:N,N-dimethylaniline monooxygenase activity"/>
    <property type="evidence" value="ECO:0007669"/>
    <property type="project" value="InterPro"/>
</dbReference>
<evidence type="ECO:0000256" key="9">
    <source>
        <dbReference type="ARBA" id="ARBA00034528"/>
    </source>
</evidence>
<dbReference type="FunFam" id="3.50.50.60:FF:000138">
    <property type="entry name" value="Flavin-containing monooxygenase"/>
    <property type="match status" value="1"/>
</dbReference>
<evidence type="ECO:0000256" key="10">
    <source>
        <dbReference type="ARBA" id="ARBA00035159"/>
    </source>
</evidence>
<reference evidence="11 12" key="1">
    <citation type="submission" date="2020-08" db="EMBL/GenBank/DDBJ databases">
        <title>Sequencing the genomes of 1000 actinobacteria strains.</title>
        <authorList>
            <person name="Klenk H.-P."/>
        </authorList>
    </citation>
    <scope>NUCLEOTIDE SEQUENCE [LARGE SCALE GENOMIC DNA]</scope>
    <source>
        <strain evidence="11 12">DSM 45298</strain>
    </source>
</reference>
<organism evidence="11 12">
    <name type="scientific">Gordonia humi</name>
    <dbReference type="NCBI Taxonomy" id="686429"/>
    <lineage>
        <taxon>Bacteria</taxon>
        <taxon>Bacillati</taxon>
        <taxon>Actinomycetota</taxon>
        <taxon>Actinomycetes</taxon>
        <taxon>Mycobacteriales</taxon>
        <taxon>Gordoniaceae</taxon>
        <taxon>Gordonia</taxon>
    </lineage>
</organism>
<dbReference type="EC" id="1.14.13.148" evidence="9"/>
<dbReference type="Pfam" id="PF00743">
    <property type="entry name" value="FMO-like"/>
    <property type="match status" value="2"/>
</dbReference>
<comment type="caution">
    <text evidence="11">The sequence shown here is derived from an EMBL/GenBank/DDBJ whole genome shotgun (WGS) entry which is preliminary data.</text>
</comment>
<keyword evidence="4" id="KW-0285">Flavoprotein</keyword>
<comment type="similarity">
    <text evidence="2">Belongs to the FMO family.</text>
</comment>
<name>A0A840F031_9ACTN</name>
<evidence type="ECO:0000313" key="12">
    <source>
        <dbReference type="Proteomes" id="UP000551501"/>
    </source>
</evidence>
<comment type="similarity">
    <text evidence="3">Belongs to the FAD-binding monooxygenase family.</text>
</comment>
<dbReference type="GO" id="GO:0050661">
    <property type="term" value="F:NADP binding"/>
    <property type="evidence" value="ECO:0007669"/>
    <property type="project" value="InterPro"/>
</dbReference>
<dbReference type="GO" id="GO:0050660">
    <property type="term" value="F:flavin adenine dinucleotide binding"/>
    <property type="evidence" value="ECO:0007669"/>
    <property type="project" value="InterPro"/>
</dbReference>
<evidence type="ECO:0000256" key="7">
    <source>
        <dbReference type="ARBA" id="ARBA00023002"/>
    </source>
</evidence>
<sequence>MAALRAFKSAESRGEQVPDIVCYEKQDDWGGQWNFTWRTGTDHYGEPVHSSMYRNLWSNGPKEALEFAEYTFDEHFGRPISSYPPREVLWDYIDGRATQSGVKDSVLFAHAVRWTEYDEATGTFTLTVDDLKNKRSLTEEFDEVIVATGHFAFPNVPDFDGIETFPGEVIHAHEFRGAERFAGQRLLLIGGSYSAEDIGIQSHKMGARQVTMSYRSAPQGFAWPDGVDEVPQVASFDGSTATFVDGTSREFDAVILCTGYLHHYPFLPHESQIDSPNNLYPEGLYRGVTWQKNPKIHYLGAQDQWFTFNMFDAQAWFVRDVILGRIELPDPQARQESIDAWLETYSGVEDDAAAVRFQADYIRDLIEQTDYPMFDLDAVVDTFLAWKKDKKTDILTYRDQAYRSVMTGTMAVVHHTAWIDELDDSRERYLSSQPSADEAQDAARPA</sequence>
<dbReference type="Gene3D" id="3.50.50.60">
    <property type="entry name" value="FAD/NAD(P)-binding domain"/>
    <property type="match status" value="2"/>
</dbReference>
<evidence type="ECO:0000256" key="8">
    <source>
        <dbReference type="ARBA" id="ARBA00023033"/>
    </source>
</evidence>
<dbReference type="InterPro" id="IPR050346">
    <property type="entry name" value="FMO-like"/>
</dbReference>
<evidence type="ECO:0000256" key="2">
    <source>
        <dbReference type="ARBA" id="ARBA00009183"/>
    </source>
</evidence>
<evidence type="ECO:0000256" key="6">
    <source>
        <dbReference type="ARBA" id="ARBA00022857"/>
    </source>
</evidence>
<dbReference type="EMBL" id="JACIFP010000001">
    <property type="protein sequence ID" value="MBB4135853.1"/>
    <property type="molecule type" value="Genomic_DNA"/>
</dbReference>
<gene>
    <name evidence="11" type="ORF">BKA16_002405</name>
</gene>
<dbReference type="AlphaFoldDB" id="A0A840F031"/>
<evidence type="ECO:0000256" key="1">
    <source>
        <dbReference type="ARBA" id="ARBA00001974"/>
    </source>
</evidence>
<dbReference type="SUPFAM" id="SSF51905">
    <property type="entry name" value="FAD/NAD(P)-binding domain"/>
    <property type="match status" value="2"/>
</dbReference>
<keyword evidence="6" id="KW-0521">NADP</keyword>
<proteinExistence type="inferred from homology"/>
<comment type="cofactor">
    <cofactor evidence="1">
        <name>FAD</name>
        <dbReference type="ChEBI" id="CHEBI:57692"/>
    </cofactor>
</comment>
<protein>
    <recommendedName>
        <fullName evidence="10">Trimethylamine monooxygenase</fullName>
        <ecNumber evidence="9">1.14.13.148</ecNumber>
    </recommendedName>
</protein>
<dbReference type="RefSeq" id="WP_183370862.1">
    <property type="nucleotide sequence ID" value="NZ_BAABHL010000040.1"/>
</dbReference>
<keyword evidence="12" id="KW-1185">Reference proteome</keyword>
<dbReference type="InterPro" id="IPR036188">
    <property type="entry name" value="FAD/NAD-bd_sf"/>
</dbReference>
<evidence type="ECO:0000256" key="4">
    <source>
        <dbReference type="ARBA" id="ARBA00022630"/>
    </source>
</evidence>
<evidence type="ECO:0000313" key="11">
    <source>
        <dbReference type="EMBL" id="MBB4135853.1"/>
    </source>
</evidence>
<keyword evidence="7 11" id="KW-0560">Oxidoreductase</keyword>
<dbReference type="PANTHER" id="PTHR23023">
    <property type="entry name" value="DIMETHYLANILINE MONOOXYGENASE"/>
    <property type="match status" value="1"/>
</dbReference>
<keyword evidence="8 11" id="KW-0503">Monooxygenase</keyword>
<dbReference type="InterPro" id="IPR020946">
    <property type="entry name" value="Flavin_mOase-like"/>
</dbReference>
<dbReference type="Proteomes" id="UP000551501">
    <property type="component" value="Unassembled WGS sequence"/>
</dbReference>
<dbReference type="GO" id="GO:0034899">
    <property type="term" value="F:trimethylamine monooxygenase activity"/>
    <property type="evidence" value="ECO:0007669"/>
    <property type="project" value="UniProtKB-EC"/>
</dbReference>
<evidence type="ECO:0000256" key="5">
    <source>
        <dbReference type="ARBA" id="ARBA00022827"/>
    </source>
</evidence>
<keyword evidence="5" id="KW-0274">FAD</keyword>
<accession>A0A840F031</accession>
<evidence type="ECO:0000256" key="3">
    <source>
        <dbReference type="ARBA" id="ARBA00010139"/>
    </source>
</evidence>